<dbReference type="GO" id="GO:0005856">
    <property type="term" value="C:cytoskeleton"/>
    <property type="evidence" value="ECO:0007669"/>
    <property type="project" value="UniProtKB-SubCell"/>
</dbReference>
<gene>
    <name evidence="8" type="ORF">ACOC_LOCUS945</name>
</gene>
<sequence>MMRIVYSRRSIRVQVSALHKFKTAMSNANKATEDQVAQILKNQMETLLYIDRKTAKCEGSFQCNVRRQAHLLDQDLQHFRTPIGWAIKATDMKRLVVGPACDVLDPEEATLMAASCDTFEYEREDTSNYRITVK</sequence>
<keyword evidence="2" id="KW-0963">Cytoplasm</keyword>
<dbReference type="InterPro" id="IPR051155">
    <property type="entry name" value="Nematode_MSP"/>
</dbReference>
<dbReference type="InterPro" id="IPR013783">
    <property type="entry name" value="Ig-like_fold"/>
</dbReference>
<organism evidence="10">
    <name type="scientific">Angiostrongylus costaricensis</name>
    <name type="common">Nematode worm</name>
    <dbReference type="NCBI Taxonomy" id="334426"/>
    <lineage>
        <taxon>Eukaryota</taxon>
        <taxon>Metazoa</taxon>
        <taxon>Ecdysozoa</taxon>
        <taxon>Nematoda</taxon>
        <taxon>Chromadorea</taxon>
        <taxon>Rhabditida</taxon>
        <taxon>Rhabditina</taxon>
        <taxon>Rhabditomorpha</taxon>
        <taxon>Strongyloidea</taxon>
        <taxon>Metastrongylidae</taxon>
        <taxon>Angiostrongylus</taxon>
    </lineage>
</organism>
<evidence type="ECO:0000256" key="2">
    <source>
        <dbReference type="ARBA" id="ARBA00022490"/>
    </source>
</evidence>
<dbReference type="EMBL" id="UYYA01000120">
    <property type="protein sequence ID" value="VDM52530.1"/>
    <property type="molecule type" value="Genomic_DNA"/>
</dbReference>
<evidence type="ECO:0000313" key="8">
    <source>
        <dbReference type="EMBL" id="VDM52530.1"/>
    </source>
</evidence>
<dbReference type="AlphaFoldDB" id="A0A158PDQ0"/>
<keyword evidence="9" id="KW-1185">Reference proteome</keyword>
<dbReference type="GO" id="GO:0031143">
    <property type="term" value="C:pseudopodium"/>
    <property type="evidence" value="ECO:0007669"/>
    <property type="project" value="UniProtKB-SubCell"/>
</dbReference>
<dbReference type="Gene3D" id="2.60.40.10">
    <property type="entry name" value="Immunoglobulins"/>
    <property type="match status" value="1"/>
</dbReference>
<feature type="domain" description="MSP" evidence="7">
    <location>
        <begin position="38"/>
        <end position="134"/>
    </location>
</feature>
<dbReference type="STRING" id="334426.A0A158PDQ0"/>
<proteinExistence type="predicted"/>
<evidence type="ECO:0000313" key="9">
    <source>
        <dbReference type="Proteomes" id="UP000267027"/>
    </source>
</evidence>
<protein>
    <submittedName>
        <fullName evidence="10">MSP domain-containing protein</fullName>
    </submittedName>
</protein>
<dbReference type="OrthoDB" id="5918453at2759"/>
<keyword evidence="4" id="KW-0966">Cell projection</keyword>
<reference evidence="8 9" key="2">
    <citation type="submission" date="2018-11" db="EMBL/GenBank/DDBJ databases">
        <authorList>
            <consortium name="Pathogen Informatics"/>
        </authorList>
    </citation>
    <scope>NUCLEOTIDE SEQUENCE [LARGE SCALE GENOMIC DNA]</scope>
    <source>
        <strain evidence="8 9">Costa Rica</strain>
    </source>
</reference>
<evidence type="ECO:0000256" key="1">
    <source>
        <dbReference type="ARBA" id="ARBA00004245"/>
    </source>
</evidence>
<dbReference type="InterPro" id="IPR000535">
    <property type="entry name" value="MSP_dom"/>
</dbReference>
<dbReference type="SUPFAM" id="SSF49354">
    <property type="entry name" value="PapD-like"/>
    <property type="match status" value="1"/>
</dbReference>
<evidence type="ECO:0000256" key="3">
    <source>
        <dbReference type="ARBA" id="ARBA00023212"/>
    </source>
</evidence>
<comment type="function">
    <text evidence="5">Central component in molecular interactions underlying sperm crawling. Forms an extensive filament system that extends from sperm villipoda, along the leading edge of the pseudopod.</text>
</comment>
<dbReference type="PANTHER" id="PTHR22920:SF7">
    <property type="entry name" value="MSP DOMAIN-CONTAINING PROTEIN-RELATED"/>
    <property type="match status" value="1"/>
</dbReference>
<evidence type="ECO:0000256" key="5">
    <source>
        <dbReference type="ARBA" id="ARBA00037744"/>
    </source>
</evidence>
<comment type="subcellular location">
    <subcellularLocation>
        <location evidence="6">Cell projection</location>
        <location evidence="6">Pseudopodium</location>
    </subcellularLocation>
    <subcellularLocation>
        <location evidence="1">Cytoplasm</location>
        <location evidence="1">Cytoskeleton</location>
    </subcellularLocation>
</comment>
<dbReference type="PROSITE" id="PS50202">
    <property type="entry name" value="MSP"/>
    <property type="match status" value="1"/>
</dbReference>
<evidence type="ECO:0000256" key="6">
    <source>
        <dbReference type="ARBA" id="ARBA00037818"/>
    </source>
</evidence>
<evidence type="ECO:0000256" key="4">
    <source>
        <dbReference type="ARBA" id="ARBA00023273"/>
    </source>
</evidence>
<evidence type="ECO:0000313" key="10">
    <source>
        <dbReference type="WBParaSite" id="ACOC_0000094401-mRNA-1"/>
    </source>
</evidence>
<dbReference type="InterPro" id="IPR008962">
    <property type="entry name" value="PapD-like_sf"/>
</dbReference>
<evidence type="ECO:0000259" key="7">
    <source>
        <dbReference type="PROSITE" id="PS50202"/>
    </source>
</evidence>
<keyword evidence="3" id="KW-0206">Cytoskeleton</keyword>
<name>A0A158PDQ0_ANGCS</name>
<dbReference type="PANTHER" id="PTHR22920">
    <property type="entry name" value="MAJOR SPERM PROTEIN"/>
    <property type="match status" value="1"/>
</dbReference>
<dbReference type="WBParaSite" id="ACOC_0000094401-mRNA-1">
    <property type="protein sequence ID" value="ACOC_0000094401-mRNA-1"/>
    <property type="gene ID" value="ACOC_0000094401"/>
</dbReference>
<accession>A0A158PDQ0</accession>
<dbReference type="Proteomes" id="UP000267027">
    <property type="component" value="Unassembled WGS sequence"/>
</dbReference>
<reference evidence="10" key="1">
    <citation type="submission" date="2016-04" db="UniProtKB">
        <authorList>
            <consortium name="WormBaseParasite"/>
        </authorList>
    </citation>
    <scope>IDENTIFICATION</scope>
</reference>